<dbReference type="Pfam" id="PF00356">
    <property type="entry name" value="LacI"/>
    <property type="match status" value="1"/>
</dbReference>
<dbReference type="InterPro" id="IPR028082">
    <property type="entry name" value="Peripla_BP_I"/>
</dbReference>
<dbReference type="GO" id="GO:0000976">
    <property type="term" value="F:transcription cis-regulatory region binding"/>
    <property type="evidence" value="ECO:0007669"/>
    <property type="project" value="TreeGrafter"/>
</dbReference>
<dbReference type="CDD" id="cd01392">
    <property type="entry name" value="HTH_LacI"/>
    <property type="match status" value="1"/>
</dbReference>
<dbReference type="SUPFAM" id="SSF53822">
    <property type="entry name" value="Periplasmic binding protein-like I"/>
    <property type="match status" value="1"/>
</dbReference>
<dbReference type="RefSeq" id="WP_092533193.1">
    <property type="nucleotide sequence ID" value="NZ_FNIM01000001.1"/>
</dbReference>
<dbReference type="SUPFAM" id="SSF47413">
    <property type="entry name" value="lambda repressor-like DNA-binding domains"/>
    <property type="match status" value="1"/>
</dbReference>
<dbReference type="EMBL" id="FNIM01000001">
    <property type="protein sequence ID" value="SDN30778.1"/>
    <property type="molecule type" value="Genomic_DNA"/>
</dbReference>
<evidence type="ECO:0000256" key="1">
    <source>
        <dbReference type="ARBA" id="ARBA00023015"/>
    </source>
</evidence>
<gene>
    <name evidence="5" type="ORF">SAMN05216355_101671</name>
</gene>
<dbReference type="Pfam" id="PF13377">
    <property type="entry name" value="Peripla_BP_3"/>
    <property type="match status" value="1"/>
</dbReference>
<evidence type="ECO:0000313" key="6">
    <source>
        <dbReference type="Proteomes" id="UP000198541"/>
    </source>
</evidence>
<evidence type="ECO:0000256" key="3">
    <source>
        <dbReference type="ARBA" id="ARBA00023163"/>
    </source>
</evidence>
<dbReference type="GO" id="GO:0003700">
    <property type="term" value="F:DNA-binding transcription factor activity"/>
    <property type="evidence" value="ECO:0007669"/>
    <property type="project" value="TreeGrafter"/>
</dbReference>
<dbReference type="AlphaFoldDB" id="A0A1H0AAW5"/>
<dbReference type="PANTHER" id="PTHR30146">
    <property type="entry name" value="LACI-RELATED TRANSCRIPTIONAL REPRESSOR"/>
    <property type="match status" value="1"/>
</dbReference>
<dbReference type="SMART" id="SM00354">
    <property type="entry name" value="HTH_LACI"/>
    <property type="match status" value="1"/>
</dbReference>
<keyword evidence="3" id="KW-0804">Transcription</keyword>
<dbReference type="InterPro" id="IPR000843">
    <property type="entry name" value="HTH_LacI"/>
</dbReference>
<keyword evidence="1" id="KW-0805">Transcription regulation</keyword>
<proteinExistence type="predicted"/>
<dbReference type="Gene3D" id="1.10.260.40">
    <property type="entry name" value="lambda repressor-like DNA-binding domains"/>
    <property type="match status" value="1"/>
</dbReference>
<sequence>MEPRQRVTLDDVAAAAGVSKSAASKALNNRADVSAATRERVLAASEDLGYVRPESTPVRSYPQIAMVSDDLATAYTIEVLKGAATAALNAGVALNTTYTPEPAPHEHPVPFEPEWFTLLKSTDHIGLIVLTSPLTREQHTSARRIGLPVVLIDPSGPQERGVASIGATNWNGGVDATEYLIGLGHERIALVGGPQDSVPARERHQGYLSALQMHSLPVRAELISSGPYSYDNGLRQGRRLLSLPEGQRPTAVFAASDTTALGIYEAVREAGLRIPEDFSVVGFDDTEMAGWAAPRLTTVRQPLFRMGQEAVRMIVDNHRGRPLLTTTPVRLSTRLVIRDSAAPPR</sequence>
<keyword evidence="6" id="KW-1185">Reference proteome</keyword>
<dbReference type="PROSITE" id="PS00356">
    <property type="entry name" value="HTH_LACI_1"/>
    <property type="match status" value="1"/>
</dbReference>
<reference evidence="6" key="1">
    <citation type="submission" date="2016-10" db="EMBL/GenBank/DDBJ databases">
        <authorList>
            <person name="Varghese N."/>
            <person name="Submissions S."/>
        </authorList>
    </citation>
    <scope>NUCLEOTIDE SEQUENCE [LARGE SCALE GENOMIC DNA]</scope>
    <source>
        <strain evidence="6">DSM 27982</strain>
    </source>
</reference>
<organism evidence="5 6">
    <name type="scientific">Actinomyces ruminicola</name>
    <dbReference type="NCBI Taxonomy" id="332524"/>
    <lineage>
        <taxon>Bacteria</taxon>
        <taxon>Bacillati</taxon>
        <taxon>Actinomycetota</taxon>
        <taxon>Actinomycetes</taxon>
        <taxon>Actinomycetales</taxon>
        <taxon>Actinomycetaceae</taxon>
        <taxon>Actinomyces</taxon>
    </lineage>
</organism>
<accession>A0A1H0AAW5</accession>
<dbReference type="InterPro" id="IPR010982">
    <property type="entry name" value="Lambda_DNA-bd_dom_sf"/>
</dbReference>
<dbReference type="Gene3D" id="3.40.50.2300">
    <property type="match status" value="2"/>
</dbReference>
<feature type="domain" description="HTH lacI-type" evidence="4">
    <location>
        <begin position="7"/>
        <end position="52"/>
    </location>
</feature>
<dbReference type="PANTHER" id="PTHR30146:SF153">
    <property type="entry name" value="LACTOSE OPERON REPRESSOR"/>
    <property type="match status" value="1"/>
</dbReference>
<evidence type="ECO:0000259" key="4">
    <source>
        <dbReference type="PROSITE" id="PS50932"/>
    </source>
</evidence>
<keyword evidence="2" id="KW-0238">DNA-binding</keyword>
<evidence type="ECO:0000313" key="5">
    <source>
        <dbReference type="EMBL" id="SDN30778.1"/>
    </source>
</evidence>
<name>A0A1H0AAW5_9ACTO</name>
<evidence type="ECO:0000256" key="2">
    <source>
        <dbReference type="ARBA" id="ARBA00023125"/>
    </source>
</evidence>
<protein>
    <submittedName>
        <fullName evidence="5">Transcriptional regulator, LacI family</fullName>
    </submittedName>
</protein>
<dbReference type="STRING" id="332524.SAMN04487766_11315"/>
<dbReference type="Proteomes" id="UP000198541">
    <property type="component" value="Unassembled WGS sequence"/>
</dbReference>
<dbReference type="InterPro" id="IPR046335">
    <property type="entry name" value="LacI/GalR-like_sensor"/>
</dbReference>
<dbReference type="PROSITE" id="PS50932">
    <property type="entry name" value="HTH_LACI_2"/>
    <property type="match status" value="1"/>
</dbReference>